<organism evidence="9 10">
    <name type="scientific">Nocardia aurantiaca</name>
    <dbReference type="NCBI Taxonomy" id="2675850"/>
    <lineage>
        <taxon>Bacteria</taxon>
        <taxon>Bacillati</taxon>
        <taxon>Actinomycetota</taxon>
        <taxon>Actinomycetes</taxon>
        <taxon>Mycobacteriales</taxon>
        <taxon>Nocardiaceae</taxon>
        <taxon>Nocardia</taxon>
    </lineage>
</organism>
<evidence type="ECO:0000256" key="6">
    <source>
        <dbReference type="ARBA" id="ARBA00023136"/>
    </source>
</evidence>
<keyword evidence="5" id="KW-0560">Oxidoreductase</keyword>
<evidence type="ECO:0000256" key="4">
    <source>
        <dbReference type="ARBA" id="ARBA00022989"/>
    </source>
</evidence>
<keyword evidence="2" id="KW-1003">Cell membrane</keyword>
<keyword evidence="3" id="KW-0812">Transmembrane</keyword>
<dbReference type="EMBL" id="WMBB01000017">
    <property type="protein sequence ID" value="MTE16874.1"/>
    <property type="molecule type" value="Genomic_DNA"/>
</dbReference>
<protein>
    <recommendedName>
        <fullName evidence="8">NarG-like domain-containing protein</fullName>
    </recommendedName>
</protein>
<accession>A0A6I3L824</accession>
<evidence type="ECO:0000313" key="10">
    <source>
        <dbReference type="Proteomes" id="UP000432464"/>
    </source>
</evidence>
<keyword evidence="6" id="KW-0472">Membrane</keyword>
<dbReference type="InterPro" id="IPR023234">
    <property type="entry name" value="NarG-like_domain"/>
</dbReference>
<evidence type="ECO:0000256" key="2">
    <source>
        <dbReference type="ARBA" id="ARBA00022475"/>
    </source>
</evidence>
<gene>
    <name evidence="9" type="ORF">GLP40_29540</name>
</gene>
<dbReference type="Proteomes" id="UP000432464">
    <property type="component" value="Unassembled WGS sequence"/>
</dbReference>
<feature type="domain" description="NarG-like" evidence="8">
    <location>
        <begin position="32"/>
        <end position="128"/>
    </location>
</feature>
<dbReference type="Pfam" id="PF02665">
    <property type="entry name" value="Nitrate_red_gam"/>
    <property type="match status" value="1"/>
</dbReference>
<keyword evidence="4" id="KW-1133">Transmembrane helix</keyword>
<dbReference type="SUPFAM" id="SSF103501">
    <property type="entry name" value="Respiratory nitrate reductase 1 gamma chain"/>
    <property type="match status" value="1"/>
</dbReference>
<dbReference type="GO" id="GO:0016491">
    <property type="term" value="F:oxidoreductase activity"/>
    <property type="evidence" value="ECO:0007669"/>
    <property type="project" value="UniProtKB-KW"/>
</dbReference>
<comment type="subcellular location">
    <subcellularLocation>
        <location evidence="1">Cell membrane</location>
        <topology evidence="1">Multi-pass membrane protein</topology>
    </subcellularLocation>
</comment>
<evidence type="ECO:0000313" key="9">
    <source>
        <dbReference type="EMBL" id="MTE16874.1"/>
    </source>
</evidence>
<dbReference type="GO" id="GO:0005886">
    <property type="term" value="C:plasma membrane"/>
    <property type="evidence" value="ECO:0007669"/>
    <property type="project" value="UniProtKB-SubCell"/>
</dbReference>
<proteinExistence type="predicted"/>
<evidence type="ECO:0000256" key="3">
    <source>
        <dbReference type="ARBA" id="ARBA00022692"/>
    </source>
</evidence>
<dbReference type="InterPro" id="IPR036197">
    <property type="entry name" value="NarG-like_sf"/>
</dbReference>
<evidence type="ECO:0000256" key="7">
    <source>
        <dbReference type="SAM" id="MobiDB-lite"/>
    </source>
</evidence>
<evidence type="ECO:0000256" key="1">
    <source>
        <dbReference type="ARBA" id="ARBA00004651"/>
    </source>
</evidence>
<name>A0A6I3L824_9NOCA</name>
<reference evidence="9 10" key="1">
    <citation type="submission" date="2019-11" db="EMBL/GenBank/DDBJ databases">
        <title>Nocardia sp. nov. CT2-14 isolated from soil.</title>
        <authorList>
            <person name="Kanchanasin P."/>
            <person name="Tanasupawat S."/>
            <person name="Yuki M."/>
            <person name="Kudo T."/>
        </authorList>
    </citation>
    <scope>NUCLEOTIDE SEQUENCE [LARGE SCALE GENOMIC DNA]</scope>
    <source>
        <strain evidence="9 10">CT2-14</strain>
    </source>
</reference>
<feature type="region of interest" description="Disordered" evidence="7">
    <location>
        <begin position="1"/>
        <end position="26"/>
    </location>
</feature>
<evidence type="ECO:0000259" key="8">
    <source>
        <dbReference type="Pfam" id="PF02665"/>
    </source>
</evidence>
<dbReference type="AlphaFoldDB" id="A0A6I3L824"/>
<comment type="caution">
    <text evidence="9">The sequence shown here is derived from an EMBL/GenBank/DDBJ whole genome shotgun (WGS) entry which is preliminary data.</text>
</comment>
<dbReference type="Gene3D" id="1.20.950.20">
    <property type="entry name" value="Transmembrane di-heme cytochromes, Chain C"/>
    <property type="match status" value="1"/>
</dbReference>
<evidence type="ECO:0000256" key="5">
    <source>
        <dbReference type="ARBA" id="ARBA00023002"/>
    </source>
</evidence>
<sequence>MADGDEGSPERWTPAGGAGSARSGRDHWPRSSVLYPLLLAALVTGMLEARGATYCGSSPRRPRPRIPLISKPFHRHPHPGLMAGVPWTCRLRGLVVPVLIKIWPSTRLVHLLGAPFGCLRGPPIIDRDKTGNSCVPEGNRPFEVDTGR</sequence>
<keyword evidence="10" id="KW-1185">Reference proteome</keyword>
<dbReference type="RefSeq" id="WP_154791298.1">
    <property type="nucleotide sequence ID" value="NZ_WMBB01000017.1"/>
</dbReference>